<reference evidence="2" key="1">
    <citation type="journal article" date="2022" name="Front. Genet.">
        <title>Chromosome-Scale Assembly of the Dendrobium nobile Genome Provides Insights Into the Molecular Mechanism of the Biosynthesis of the Medicinal Active Ingredient of Dendrobium.</title>
        <authorList>
            <person name="Xu Q."/>
            <person name="Niu S.-C."/>
            <person name="Li K.-L."/>
            <person name="Zheng P.-J."/>
            <person name="Zhang X.-J."/>
            <person name="Jia Y."/>
            <person name="Liu Y."/>
            <person name="Niu Y.-X."/>
            <person name="Yu L.-H."/>
            <person name="Chen D.-F."/>
            <person name="Zhang G.-Q."/>
        </authorList>
    </citation>
    <scope>NUCLEOTIDE SEQUENCE</scope>
    <source>
        <tissue evidence="2">Leaf</tissue>
    </source>
</reference>
<dbReference type="EMBL" id="JAGYWB010000007">
    <property type="protein sequence ID" value="KAI0515862.1"/>
    <property type="molecule type" value="Genomic_DNA"/>
</dbReference>
<gene>
    <name evidence="2" type="ORF">KFK09_008530</name>
</gene>
<dbReference type="AlphaFoldDB" id="A0A8T3BP53"/>
<accession>A0A8T3BP53</accession>
<name>A0A8T3BP53_DENNO</name>
<sequence>MGMTGSGSFRHAKKVTHRGSSSVEQIGRTSNNTSNSVYPDSSNANDYNNNDQSSIQSSQDLRQRVPPKEDGTWLIDDEGAPIKKRGRTTCVDIQSMPLCIRIHIEDNENIVPYWRNKGMDPFKKKMLAEIEAKFEFPTNMKYWILQSLGVNLYENPCYYEKSIASVKMDHDHLRRPDKKGISNFFLMLFASFQAVKCLQFRKFHNLYVVPEALEHGCTQVSLDPEQAIETTPCLSSVSPTHPENPGLLGVINLST</sequence>
<feature type="region of interest" description="Disordered" evidence="1">
    <location>
        <begin position="1"/>
        <end position="75"/>
    </location>
</feature>
<dbReference type="OrthoDB" id="1738076at2759"/>
<feature type="compositionally biased region" description="Low complexity" evidence="1">
    <location>
        <begin position="40"/>
        <end position="60"/>
    </location>
</feature>
<organism evidence="2 3">
    <name type="scientific">Dendrobium nobile</name>
    <name type="common">Orchid</name>
    <dbReference type="NCBI Taxonomy" id="94219"/>
    <lineage>
        <taxon>Eukaryota</taxon>
        <taxon>Viridiplantae</taxon>
        <taxon>Streptophyta</taxon>
        <taxon>Embryophyta</taxon>
        <taxon>Tracheophyta</taxon>
        <taxon>Spermatophyta</taxon>
        <taxon>Magnoliopsida</taxon>
        <taxon>Liliopsida</taxon>
        <taxon>Asparagales</taxon>
        <taxon>Orchidaceae</taxon>
        <taxon>Epidendroideae</taxon>
        <taxon>Malaxideae</taxon>
        <taxon>Dendrobiinae</taxon>
        <taxon>Dendrobium</taxon>
    </lineage>
</organism>
<keyword evidence="3" id="KW-1185">Reference proteome</keyword>
<feature type="compositionally biased region" description="Basic and acidic residues" evidence="1">
    <location>
        <begin position="61"/>
        <end position="71"/>
    </location>
</feature>
<dbReference type="Proteomes" id="UP000829196">
    <property type="component" value="Unassembled WGS sequence"/>
</dbReference>
<evidence type="ECO:0000313" key="3">
    <source>
        <dbReference type="Proteomes" id="UP000829196"/>
    </source>
</evidence>
<proteinExistence type="predicted"/>
<comment type="caution">
    <text evidence="2">The sequence shown here is derived from an EMBL/GenBank/DDBJ whole genome shotgun (WGS) entry which is preliminary data.</text>
</comment>
<evidence type="ECO:0000256" key="1">
    <source>
        <dbReference type="SAM" id="MobiDB-lite"/>
    </source>
</evidence>
<protein>
    <submittedName>
        <fullName evidence="2">Uncharacterized protein</fullName>
    </submittedName>
</protein>
<feature type="compositionally biased region" description="Polar residues" evidence="1">
    <location>
        <begin position="18"/>
        <end position="39"/>
    </location>
</feature>
<evidence type="ECO:0000313" key="2">
    <source>
        <dbReference type="EMBL" id="KAI0515862.1"/>
    </source>
</evidence>